<evidence type="ECO:0000313" key="2">
    <source>
        <dbReference type="EMBL" id="GAA4249007.1"/>
    </source>
</evidence>
<proteinExistence type="predicted"/>
<name>A0ABP8D742_9ACTN</name>
<accession>A0ABP8D742</accession>
<dbReference type="PROSITE" id="PS51257">
    <property type="entry name" value="PROKAR_LIPOPROTEIN"/>
    <property type="match status" value="1"/>
</dbReference>
<keyword evidence="1" id="KW-0732">Signal</keyword>
<keyword evidence="3" id="KW-1185">Reference proteome</keyword>
<dbReference type="Proteomes" id="UP001500620">
    <property type="component" value="Unassembled WGS sequence"/>
</dbReference>
<comment type="caution">
    <text evidence="2">The sequence shown here is derived from an EMBL/GenBank/DDBJ whole genome shotgun (WGS) entry which is preliminary data.</text>
</comment>
<feature type="chain" id="PRO_5046420328" description="DUF3558 domain-containing protein" evidence="1">
    <location>
        <begin position="19"/>
        <end position="171"/>
    </location>
</feature>
<dbReference type="RefSeq" id="WP_345126880.1">
    <property type="nucleotide sequence ID" value="NZ_BAABAT010000006.1"/>
</dbReference>
<evidence type="ECO:0000313" key="3">
    <source>
        <dbReference type="Proteomes" id="UP001500620"/>
    </source>
</evidence>
<protein>
    <recommendedName>
        <fullName evidence="4">DUF3558 domain-containing protein</fullName>
    </recommendedName>
</protein>
<reference evidence="3" key="1">
    <citation type="journal article" date="2019" name="Int. J. Syst. Evol. Microbiol.">
        <title>The Global Catalogue of Microorganisms (GCM) 10K type strain sequencing project: providing services to taxonomists for standard genome sequencing and annotation.</title>
        <authorList>
            <consortium name="The Broad Institute Genomics Platform"/>
            <consortium name="The Broad Institute Genome Sequencing Center for Infectious Disease"/>
            <person name="Wu L."/>
            <person name="Ma J."/>
        </authorList>
    </citation>
    <scope>NUCLEOTIDE SEQUENCE [LARGE SCALE GENOMIC DNA]</scope>
    <source>
        <strain evidence="3">JCM 17441</strain>
    </source>
</reference>
<dbReference type="EMBL" id="BAABAT010000006">
    <property type="protein sequence ID" value="GAA4249007.1"/>
    <property type="molecule type" value="Genomic_DNA"/>
</dbReference>
<feature type="signal peptide" evidence="1">
    <location>
        <begin position="1"/>
        <end position="18"/>
    </location>
</feature>
<evidence type="ECO:0000256" key="1">
    <source>
        <dbReference type="SAM" id="SignalP"/>
    </source>
</evidence>
<gene>
    <name evidence="2" type="ORF">GCM10022255_031290</name>
</gene>
<evidence type="ECO:0008006" key="4">
    <source>
        <dbReference type="Google" id="ProtNLM"/>
    </source>
</evidence>
<sequence length="171" mass="17790">MTTPRGLLLLAAALLALAGCGDDKAAAPPDVKHNGAAYDGMNVCTLADDEQIKAALGEGPGPKERKDTDALRACAIDASSGDFYLFLTVVKPSMAAADQVGYDKAAVEGAKDVDAKTFSFFDEGQAYVETSDGDLVLRASLIYYVDGGKITDGTGVVGRLHTLLGQMTQKV</sequence>
<organism evidence="2 3">
    <name type="scientific">Dactylosporangium darangshiense</name>
    <dbReference type="NCBI Taxonomy" id="579108"/>
    <lineage>
        <taxon>Bacteria</taxon>
        <taxon>Bacillati</taxon>
        <taxon>Actinomycetota</taxon>
        <taxon>Actinomycetes</taxon>
        <taxon>Micromonosporales</taxon>
        <taxon>Micromonosporaceae</taxon>
        <taxon>Dactylosporangium</taxon>
    </lineage>
</organism>